<keyword evidence="8" id="KW-0227">DNA damage</keyword>
<evidence type="ECO:0000256" key="10">
    <source>
        <dbReference type="ARBA" id="ARBA00022833"/>
    </source>
</evidence>
<feature type="coiled-coil region" evidence="19">
    <location>
        <begin position="315"/>
        <end position="377"/>
    </location>
</feature>
<evidence type="ECO:0000256" key="9">
    <source>
        <dbReference type="ARBA" id="ARBA00022801"/>
    </source>
</evidence>
<feature type="coiled-coil region" evidence="19">
    <location>
        <begin position="1003"/>
        <end position="1065"/>
    </location>
</feature>
<evidence type="ECO:0000256" key="18">
    <source>
        <dbReference type="PROSITE-ProRule" id="PRU00471"/>
    </source>
</evidence>
<dbReference type="SUPFAM" id="SSF52540">
    <property type="entry name" value="P-loop containing nucleoside triphosphate hydrolases"/>
    <property type="match status" value="1"/>
</dbReference>
<dbReference type="PROSITE" id="PS51131">
    <property type="entry name" value="ZN_HOOK"/>
    <property type="match status" value="1"/>
</dbReference>
<evidence type="ECO:0000259" key="21">
    <source>
        <dbReference type="PROSITE" id="PS51131"/>
    </source>
</evidence>
<accession>A0ABM1EI46</accession>
<comment type="subcellular location">
    <subcellularLocation>
        <location evidence="3">Chromosome</location>
    </subcellularLocation>
    <subcellularLocation>
        <location evidence="2">Nucleus</location>
    </subcellularLocation>
</comment>
<feature type="coiled-coil region" evidence="19">
    <location>
        <begin position="630"/>
        <end position="721"/>
    </location>
</feature>
<organism evidence="22 23">
    <name type="scientific">Priapulus caudatus</name>
    <name type="common">Priapulid worm</name>
    <dbReference type="NCBI Taxonomy" id="37621"/>
    <lineage>
        <taxon>Eukaryota</taxon>
        <taxon>Metazoa</taxon>
        <taxon>Ecdysozoa</taxon>
        <taxon>Scalidophora</taxon>
        <taxon>Priapulida</taxon>
        <taxon>Priapulimorpha</taxon>
        <taxon>Priapulimorphida</taxon>
        <taxon>Priapulidae</taxon>
        <taxon>Priapulus</taxon>
    </lineage>
</organism>
<dbReference type="Proteomes" id="UP000695022">
    <property type="component" value="Unplaced"/>
</dbReference>
<evidence type="ECO:0000256" key="16">
    <source>
        <dbReference type="ARBA" id="ARBA00023254"/>
    </source>
</evidence>
<evidence type="ECO:0000256" key="2">
    <source>
        <dbReference type="ARBA" id="ARBA00004123"/>
    </source>
</evidence>
<evidence type="ECO:0000256" key="4">
    <source>
        <dbReference type="ARBA" id="ARBA00009439"/>
    </source>
</evidence>
<keyword evidence="14" id="KW-0234">DNA repair</keyword>
<keyword evidence="11" id="KW-0067">ATP-binding</keyword>
<evidence type="ECO:0000256" key="20">
    <source>
        <dbReference type="SAM" id="MobiDB-lite"/>
    </source>
</evidence>
<evidence type="ECO:0000256" key="12">
    <source>
        <dbReference type="ARBA" id="ARBA00022842"/>
    </source>
</evidence>
<keyword evidence="7" id="KW-0547">Nucleotide-binding</keyword>
<keyword evidence="16" id="KW-0469">Meiosis</keyword>
<keyword evidence="9" id="KW-0378">Hydrolase</keyword>
<feature type="coiled-coil region" evidence="19">
    <location>
        <begin position="478"/>
        <end position="540"/>
    </location>
</feature>
<dbReference type="PANTHER" id="PTHR18867:SF12">
    <property type="entry name" value="DNA REPAIR PROTEIN RAD50"/>
    <property type="match status" value="1"/>
</dbReference>
<keyword evidence="6 18" id="KW-0479">Metal-binding</keyword>
<dbReference type="InterPro" id="IPR013134">
    <property type="entry name" value="Zn_hook_RAD50"/>
</dbReference>
<dbReference type="InterPro" id="IPR038729">
    <property type="entry name" value="Rad50/SbcC_AAA"/>
</dbReference>
<evidence type="ECO:0000256" key="17">
    <source>
        <dbReference type="ARBA" id="ARBA00049360"/>
    </source>
</evidence>
<evidence type="ECO:0000256" key="11">
    <source>
        <dbReference type="ARBA" id="ARBA00022840"/>
    </source>
</evidence>
<evidence type="ECO:0000256" key="7">
    <source>
        <dbReference type="ARBA" id="ARBA00022741"/>
    </source>
</evidence>
<dbReference type="Pfam" id="PF13476">
    <property type="entry name" value="AAA_23"/>
    <property type="match status" value="1"/>
</dbReference>
<evidence type="ECO:0000313" key="23">
    <source>
        <dbReference type="RefSeq" id="XP_014671867.1"/>
    </source>
</evidence>
<keyword evidence="13 19" id="KW-0175">Coiled coil</keyword>
<evidence type="ECO:0000256" key="8">
    <source>
        <dbReference type="ARBA" id="ARBA00022763"/>
    </source>
</evidence>
<comment type="similarity">
    <text evidence="4">Belongs to the SMC family. RAD50 subfamily.</text>
</comment>
<dbReference type="Gene3D" id="6.10.140.920">
    <property type="match status" value="1"/>
</dbReference>
<reference evidence="23" key="1">
    <citation type="submission" date="2025-08" db="UniProtKB">
        <authorList>
            <consortium name="RefSeq"/>
        </authorList>
    </citation>
    <scope>IDENTIFICATION</scope>
</reference>
<dbReference type="RefSeq" id="XP_014671867.1">
    <property type="nucleotide sequence ID" value="XM_014816381.1"/>
</dbReference>
<feature type="region of interest" description="Disordered" evidence="20">
    <location>
        <begin position="1068"/>
        <end position="1088"/>
    </location>
</feature>
<feature type="coiled-coil region" evidence="19">
    <location>
        <begin position="567"/>
        <end position="605"/>
    </location>
</feature>
<gene>
    <name evidence="23" type="primary">LOC106812491</name>
</gene>
<keyword evidence="12" id="KW-0460">Magnesium</keyword>
<protein>
    <submittedName>
        <fullName evidence="23">DNA repair protein RAD50-like</fullName>
    </submittedName>
</protein>
<evidence type="ECO:0000313" key="22">
    <source>
        <dbReference type="Proteomes" id="UP000695022"/>
    </source>
</evidence>
<feature type="domain" description="Zinc-hook" evidence="21">
    <location>
        <begin position="801"/>
        <end position="898"/>
    </location>
</feature>
<evidence type="ECO:0000256" key="19">
    <source>
        <dbReference type="SAM" id="Coils"/>
    </source>
</evidence>
<dbReference type="Pfam" id="PF04423">
    <property type="entry name" value="Rad50_zn_hook"/>
    <property type="match status" value="1"/>
</dbReference>
<keyword evidence="22" id="KW-1185">Reference proteome</keyword>
<feature type="binding site" evidence="18">
    <location>
        <position position="848"/>
    </location>
    <ligand>
        <name>Zn(2+)</name>
        <dbReference type="ChEBI" id="CHEBI:29105"/>
    </ligand>
</feature>
<evidence type="ECO:0000256" key="13">
    <source>
        <dbReference type="ARBA" id="ARBA00023054"/>
    </source>
</evidence>
<name>A0ABM1EI46_PRICU</name>
<sequence>MSAITKMSIQGVRSFGAEANDRQMMEFFCPLTLILGPNGSGKTTIIECLKYATTGEMPPGAGKGAMFVHDPKVARESEVKAQVKLQMKDMAGKDMTVTRSFVAVQTASVGLSYWHVAGSLKFKAQVKLQMKDMAGKDMTSHPIICGSADSVINSVILSPGESNWPLSEGKALKERFDEIFAATRYIKALDSIRKQRVEQQGEVKIHNSALKYLKQNKDKAEEIKDNMERIKTKLSVSVDSIRNLTEQLEAVQTDIDEREQQAHDYQQLQTQDDRLADDCVQLRARCSTLRDNINAPYEGSTVELQRDIEQFETRLGRHRSSLLKQEEQLNKLSRERSKLGEQKSQLLLQQGKLETEAEQHKQQLNNRENQIHDIASEYELSGYAVKGLADSAIQRFTQQLHELAVAAQANSKTTKTDIDEREQQAHDYQQLQTQDDRLADDCVQLRARCSTLRDNINAPYEGSTVELQRDIEQFETRLGRHRSSLLKQEEQLNKLSRERSKLGEQKSQLLLQQGKLETEAEQHKQQLNNRENQIHDIASEYELSGYAVKGLYDSAIQRFTQQLHELAVAAQANSKTMKAEFEEKEAELQRQIDSFRDKKTRLQQEEQMKGDTAKRNVKELHSLGEELSRVDASKGKLEHLDKQLRQAESELRAADEASNIEELKADVQKLQSDKAELEKRASNLDTEMGQLHTQSKTRTELDMLRKEKTDKEDTIRKIRDRHEDTIVHLLGHFPTENVNSALQDYIGHQAAGMQRATRGLNETRNKMAACTANRNVLKEQVDKKDKDLRNLEEKIYEACGSQDFDASMEALNTSVGALQDEKGALTGARHLYSKFVKDLRRKAACPLCRRAFPEPRDVDELVQDLNNKLRLVPNQLDMKEKAIAEQQVKYGTLLQLKPQKEQMATLSQKEVPALRQTMREMSTIRSDFASRSIRRRRASTRSRWTSRSPESVQADVILMDRCHDDVRRLESKIATMSARIVGAEVIQEKEDVQVKLRTLGVQLDGKREQIEKQQDGVQALRAAVNDLNTARLQVTYLSSGRNGRLEESREQVADIEAQLEHAAADTAATQQRMDDMRTELSSQQVRQRELQDSLEVRRLEEEEKEKVDARRKLEKQIGELDRQSFSAGLIRRLQQKREKLRMEKHSTQGRGWL</sequence>
<dbReference type="PANTHER" id="PTHR18867">
    <property type="entry name" value="RAD50"/>
    <property type="match status" value="1"/>
</dbReference>
<evidence type="ECO:0000256" key="6">
    <source>
        <dbReference type="ARBA" id="ARBA00022723"/>
    </source>
</evidence>
<dbReference type="Gene3D" id="3.40.50.300">
    <property type="entry name" value="P-loop containing nucleotide triphosphate hydrolases"/>
    <property type="match status" value="1"/>
</dbReference>
<keyword evidence="5" id="KW-0158">Chromosome</keyword>
<comment type="cofactor">
    <cofactor evidence="1">
        <name>Zn(2+)</name>
        <dbReference type="ChEBI" id="CHEBI:29105"/>
    </cofactor>
</comment>
<feature type="coiled-coil region" evidence="19">
    <location>
        <begin position="1096"/>
        <end position="1150"/>
    </location>
</feature>
<feature type="binding site" evidence="18">
    <location>
        <position position="845"/>
    </location>
    <ligand>
        <name>Zn(2+)</name>
        <dbReference type="ChEBI" id="CHEBI:29105"/>
    </ligand>
</feature>
<keyword evidence="10 18" id="KW-0862">Zinc</keyword>
<comment type="catalytic activity">
    <reaction evidence="17">
        <text>ATP + H2O = ADP + phosphate + H(+)</text>
        <dbReference type="Rhea" id="RHEA:13065"/>
        <dbReference type="ChEBI" id="CHEBI:15377"/>
        <dbReference type="ChEBI" id="CHEBI:15378"/>
        <dbReference type="ChEBI" id="CHEBI:30616"/>
        <dbReference type="ChEBI" id="CHEBI:43474"/>
        <dbReference type="ChEBI" id="CHEBI:456216"/>
    </reaction>
</comment>
<proteinExistence type="inferred from homology"/>
<feature type="coiled-coil region" evidence="19">
    <location>
        <begin position="760"/>
        <end position="794"/>
    </location>
</feature>
<evidence type="ECO:0000256" key="5">
    <source>
        <dbReference type="ARBA" id="ARBA00022454"/>
    </source>
</evidence>
<evidence type="ECO:0000256" key="3">
    <source>
        <dbReference type="ARBA" id="ARBA00004286"/>
    </source>
</evidence>
<evidence type="ECO:0000256" key="14">
    <source>
        <dbReference type="ARBA" id="ARBA00023204"/>
    </source>
</evidence>
<feature type="coiled-coil region" evidence="19">
    <location>
        <begin position="210"/>
        <end position="268"/>
    </location>
</feature>
<evidence type="ECO:0000256" key="15">
    <source>
        <dbReference type="ARBA" id="ARBA00023242"/>
    </source>
</evidence>
<dbReference type="GeneID" id="106812491"/>
<keyword evidence="15" id="KW-0539">Nucleus</keyword>
<dbReference type="InterPro" id="IPR027417">
    <property type="entry name" value="P-loop_NTPase"/>
</dbReference>
<evidence type="ECO:0000256" key="1">
    <source>
        <dbReference type="ARBA" id="ARBA00001947"/>
    </source>
</evidence>